<feature type="domain" description="PLD phosphodiesterase" evidence="6">
    <location>
        <begin position="376"/>
        <end position="403"/>
    </location>
</feature>
<organism evidence="7 8">
    <name type="scientific">Streptomyces coeruleoprunus</name>
    <dbReference type="NCBI Taxonomy" id="285563"/>
    <lineage>
        <taxon>Bacteria</taxon>
        <taxon>Bacillati</taxon>
        <taxon>Actinomycetota</taxon>
        <taxon>Actinomycetes</taxon>
        <taxon>Kitasatosporales</taxon>
        <taxon>Streptomycetaceae</taxon>
        <taxon>Streptomyces</taxon>
    </lineage>
</organism>
<evidence type="ECO:0000256" key="2">
    <source>
        <dbReference type="ARBA" id="ARBA00022737"/>
    </source>
</evidence>
<dbReference type="PANTHER" id="PTHR18896:SF76">
    <property type="entry name" value="PHOSPHOLIPASE"/>
    <property type="match status" value="1"/>
</dbReference>
<feature type="region of interest" description="Disordered" evidence="5">
    <location>
        <begin position="1"/>
        <end position="28"/>
    </location>
</feature>
<dbReference type="Gene3D" id="3.30.870.10">
    <property type="entry name" value="Endonuclease Chain A"/>
    <property type="match status" value="2"/>
</dbReference>
<accession>A0ABV9X8V3</accession>
<comment type="caution">
    <text evidence="7">The sequence shown here is derived from an EMBL/GenBank/DDBJ whole genome shotgun (WGS) entry which is preliminary data.</text>
</comment>
<keyword evidence="3" id="KW-0378">Hydrolase</keyword>
<evidence type="ECO:0000256" key="5">
    <source>
        <dbReference type="SAM" id="MobiDB-lite"/>
    </source>
</evidence>
<keyword evidence="8" id="KW-1185">Reference proteome</keyword>
<dbReference type="PROSITE" id="PS50035">
    <property type="entry name" value="PLD"/>
    <property type="match status" value="1"/>
</dbReference>
<feature type="region of interest" description="Disordered" evidence="5">
    <location>
        <begin position="416"/>
        <end position="436"/>
    </location>
</feature>
<reference evidence="8" key="1">
    <citation type="journal article" date="2019" name="Int. J. Syst. Evol. Microbiol.">
        <title>The Global Catalogue of Microorganisms (GCM) 10K type strain sequencing project: providing services to taxonomists for standard genome sequencing and annotation.</title>
        <authorList>
            <consortium name="The Broad Institute Genomics Platform"/>
            <consortium name="The Broad Institute Genome Sequencing Center for Infectious Disease"/>
            <person name="Wu L."/>
            <person name="Ma J."/>
        </authorList>
    </citation>
    <scope>NUCLEOTIDE SEQUENCE [LARGE SCALE GENOMIC DNA]</scope>
    <source>
        <strain evidence="8">CGMCC 4.1648</strain>
    </source>
</reference>
<evidence type="ECO:0000256" key="1">
    <source>
        <dbReference type="ARBA" id="ARBA00000798"/>
    </source>
</evidence>
<comment type="catalytic activity">
    <reaction evidence="1">
        <text>a 1,2-diacyl-sn-glycero-3-phosphocholine + H2O = a 1,2-diacyl-sn-glycero-3-phosphate + choline + H(+)</text>
        <dbReference type="Rhea" id="RHEA:14445"/>
        <dbReference type="ChEBI" id="CHEBI:15354"/>
        <dbReference type="ChEBI" id="CHEBI:15377"/>
        <dbReference type="ChEBI" id="CHEBI:15378"/>
        <dbReference type="ChEBI" id="CHEBI:57643"/>
        <dbReference type="ChEBI" id="CHEBI:58608"/>
        <dbReference type="EC" id="3.1.4.4"/>
    </reaction>
</comment>
<evidence type="ECO:0000313" key="8">
    <source>
        <dbReference type="Proteomes" id="UP001595829"/>
    </source>
</evidence>
<evidence type="ECO:0000313" key="7">
    <source>
        <dbReference type="EMBL" id="MFC5021267.1"/>
    </source>
</evidence>
<dbReference type="Proteomes" id="UP001595829">
    <property type="component" value="Unassembled WGS sequence"/>
</dbReference>
<protein>
    <submittedName>
        <fullName evidence="7">Phospholipase D family protein</fullName>
    </submittedName>
</protein>
<gene>
    <name evidence="7" type="ORF">ACFPM3_03760</name>
</gene>
<dbReference type="RefSeq" id="WP_345693242.1">
    <property type="nucleotide sequence ID" value="NZ_BAABIT010000001.1"/>
</dbReference>
<name>A0ABV9X8V3_9ACTN</name>
<proteinExistence type="predicted"/>
<dbReference type="EMBL" id="JBHSJD010000002">
    <property type="protein sequence ID" value="MFC5021267.1"/>
    <property type="molecule type" value="Genomic_DNA"/>
</dbReference>
<dbReference type="PANTHER" id="PTHR18896">
    <property type="entry name" value="PHOSPHOLIPASE D"/>
    <property type="match status" value="1"/>
</dbReference>
<keyword evidence="4" id="KW-0443">Lipid metabolism</keyword>
<feature type="compositionally biased region" description="Basic and acidic residues" evidence="5">
    <location>
        <begin position="10"/>
        <end position="24"/>
    </location>
</feature>
<evidence type="ECO:0000259" key="6">
    <source>
        <dbReference type="PROSITE" id="PS50035"/>
    </source>
</evidence>
<evidence type="ECO:0000256" key="3">
    <source>
        <dbReference type="ARBA" id="ARBA00022801"/>
    </source>
</evidence>
<dbReference type="InterPro" id="IPR001736">
    <property type="entry name" value="PLipase_D/transphosphatidylase"/>
</dbReference>
<keyword evidence="2" id="KW-0677">Repeat</keyword>
<evidence type="ECO:0000256" key="4">
    <source>
        <dbReference type="ARBA" id="ARBA00023098"/>
    </source>
</evidence>
<dbReference type="SUPFAM" id="SSF56024">
    <property type="entry name" value="Phospholipase D/nuclease"/>
    <property type="match status" value="2"/>
</dbReference>
<dbReference type="InterPro" id="IPR015679">
    <property type="entry name" value="PLipase_D_fam"/>
</dbReference>
<feature type="region of interest" description="Disordered" evidence="5">
    <location>
        <begin position="236"/>
        <end position="257"/>
    </location>
</feature>
<sequence>MEPSDWLLTADERGNPAPRLDSRRGGAAWSDGNEVRPLVHGATYFAELLATVRAQRAGDLCLFTDWRGDPDQRLDGEGTEIGTLLSEAAARGVIVKGLVWRSHLDRFRLSEEENRHLGEEIEEAGGECLLDMRVRPGGSHHQKYVVLRHPGRPERDVAFVGCTDLCHNRRDDAEHRGDPQALLIAAAYGRHPPWHDIQLAVRGPAVGDVEACFRERWDDPAPLARSPVTRLRELVHHEDTDAEPLPPQLPDPRPRGTHTVQVLRTYPRRLVHGYDFARYGERSIARGYLKALRRARALIYLEDQYLWSTHVVTCFADALAANPRLRLIAVVPAVPEVDGRIGLPVNLVGRIAALEQLRRAGGDRVAVYAPENHAGAPVYVHSKVCVIDDVWAAVGSDNVNLRSWTHDSELSCAVLDTTEDGREPRDPGGLGDGARRYPRELRLTLSREHLDLDTPASPGGPDQLCDPAGAFRAFADSAAALDAWHDGGCRGPRPPGRLRAYRTPRLSRFAEVLSTPAYHLLVDPDGRPLGLRRRNAY</sequence>
<dbReference type="CDD" id="cd09105">
    <property type="entry name" value="PLDc_vPLD1_2_like_2"/>
    <property type="match status" value="1"/>
</dbReference>